<organism evidence="1">
    <name type="scientific">marine metagenome</name>
    <dbReference type="NCBI Taxonomy" id="408172"/>
    <lineage>
        <taxon>unclassified sequences</taxon>
        <taxon>metagenomes</taxon>
        <taxon>ecological metagenomes</taxon>
    </lineage>
</organism>
<dbReference type="InterPro" id="IPR023168">
    <property type="entry name" value="GatB_Yqey_C_2"/>
</dbReference>
<evidence type="ECO:0000313" key="1">
    <source>
        <dbReference type="EMBL" id="SUZ83973.1"/>
    </source>
</evidence>
<dbReference type="InterPro" id="IPR019004">
    <property type="entry name" value="YqeY/Aim41"/>
</dbReference>
<dbReference type="Gene3D" id="1.10.10.410">
    <property type="match status" value="1"/>
</dbReference>
<dbReference type="Gene3D" id="1.10.1510.10">
    <property type="entry name" value="Uncharacterised protein YqeY/AIM41 PF09424, N-terminal domain"/>
    <property type="match status" value="1"/>
</dbReference>
<dbReference type="InterPro" id="IPR042184">
    <property type="entry name" value="YqeY/Aim41_N"/>
</dbReference>
<dbReference type="PANTHER" id="PTHR28055">
    <property type="entry name" value="ALTERED INHERITANCE OF MITOCHONDRIA PROTEIN 41, MITOCHONDRIAL"/>
    <property type="match status" value="1"/>
</dbReference>
<dbReference type="AlphaFoldDB" id="A0A381R317"/>
<name>A0A381R317_9ZZZZ</name>
<evidence type="ECO:0008006" key="2">
    <source>
        <dbReference type="Google" id="ProtNLM"/>
    </source>
</evidence>
<reference evidence="1" key="1">
    <citation type="submission" date="2018-05" db="EMBL/GenBank/DDBJ databases">
        <authorList>
            <person name="Lanie J.A."/>
            <person name="Ng W.-L."/>
            <person name="Kazmierczak K.M."/>
            <person name="Andrzejewski T.M."/>
            <person name="Davidsen T.M."/>
            <person name="Wayne K.J."/>
            <person name="Tettelin H."/>
            <person name="Glass J.I."/>
            <person name="Rusch D."/>
            <person name="Podicherti R."/>
            <person name="Tsui H.-C.T."/>
            <person name="Winkler M.E."/>
        </authorList>
    </citation>
    <scope>NUCLEOTIDE SEQUENCE</scope>
</reference>
<dbReference type="Pfam" id="PF09424">
    <property type="entry name" value="YqeY"/>
    <property type="match status" value="1"/>
</dbReference>
<protein>
    <recommendedName>
        <fullName evidence="2">GatB/YqeY domain-containing protein</fullName>
    </recommendedName>
</protein>
<dbReference type="SUPFAM" id="SSF89095">
    <property type="entry name" value="GatB/YqeY motif"/>
    <property type="match status" value="1"/>
</dbReference>
<gene>
    <name evidence="1" type="ORF">METZ01_LOCUS36827</name>
</gene>
<proteinExistence type="predicted"/>
<dbReference type="EMBL" id="UINC01001574">
    <property type="protein sequence ID" value="SUZ83973.1"/>
    <property type="molecule type" value="Genomic_DNA"/>
</dbReference>
<accession>A0A381R317</accession>
<sequence length="151" mass="16766">MGLEDKITESIILAMKAKDKIRLEALRAVKSAILIEKTKTGNKETLDEKQIIKLLQKLVKQRNDSAKIYKEQNRDELAEIEESQSKIISEFLPNQLSEGELISIIDEVITATGAESIKDMGKVIGTTNAKVLGRAEGRVIADLVKSKLNSF</sequence>
<dbReference type="GO" id="GO:0016884">
    <property type="term" value="F:carbon-nitrogen ligase activity, with glutamine as amido-N-donor"/>
    <property type="evidence" value="ECO:0007669"/>
    <property type="project" value="InterPro"/>
</dbReference>
<dbReference type="PANTHER" id="PTHR28055:SF1">
    <property type="entry name" value="ALTERED INHERITANCE OF MITOCHONDRIA PROTEIN 41, MITOCHONDRIAL"/>
    <property type="match status" value="1"/>
</dbReference>
<dbReference type="InterPro" id="IPR003789">
    <property type="entry name" value="Asn/Gln_tRNA_amidoTrase-B-like"/>
</dbReference>